<dbReference type="Pfam" id="PF13477">
    <property type="entry name" value="Glyco_trans_4_2"/>
    <property type="match status" value="1"/>
</dbReference>
<keyword evidence="4" id="KW-1185">Reference proteome</keyword>
<feature type="domain" description="Glycosyltransferase subfamily 4-like N-terminal" evidence="2">
    <location>
        <begin position="2"/>
        <end position="146"/>
    </location>
</feature>
<dbReference type="InterPro" id="IPR001296">
    <property type="entry name" value="Glyco_trans_1"/>
</dbReference>
<evidence type="ECO:0000313" key="4">
    <source>
        <dbReference type="Proteomes" id="UP000199777"/>
    </source>
</evidence>
<dbReference type="RefSeq" id="WP_076571737.1">
    <property type="nucleotide sequence ID" value="NZ_FTOK01000006.1"/>
</dbReference>
<dbReference type="Pfam" id="PF00534">
    <property type="entry name" value="Glycos_transf_1"/>
    <property type="match status" value="1"/>
</dbReference>
<dbReference type="InterPro" id="IPR028098">
    <property type="entry name" value="Glyco_trans_4-like_N"/>
</dbReference>
<evidence type="ECO:0000259" key="2">
    <source>
        <dbReference type="Pfam" id="PF13477"/>
    </source>
</evidence>
<gene>
    <name evidence="3" type="ORF">SAMN05421758_106207</name>
</gene>
<dbReference type="Proteomes" id="UP000199777">
    <property type="component" value="Unassembled WGS sequence"/>
</dbReference>
<sequence>MKILILANFGMGLYNFRKELLEELISQNHEVYTSFPRDEYSIKLEEIGCKFIDTPISRRGTNPIKDFKLFMDYKKIIRNIQPDVVLTYTIKPNIYGGIACRLENVPYIANITGLGTAVENGGILRKITLFLYKISLNKADCVFFQNEENKNFLTKRNIIKGNHKVIPGSGVNLNHYTTLSYPKDTTVNFLYISRVMKEKGIDQFLDAATYIKEKYPNTKFHIVGFCENGYEDKLKAMQERGVVEFHGKQKDVRKFHKMSHCTIHPTYYPEGMSNVLLESAACGRPIITTDRSGCREVVDDGKNGFLIKQKNSEDLIKKIEEFLKLEYETKKLLGLNGRVKIEREFDRGIIIGEYLDVLSGVEKRNKDGL</sequence>
<proteinExistence type="predicted"/>
<name>A0ABY1KVA7_9BACI</name>
<reference evidence="3 4" key="1">
    <citation type="submission" date="2017-01" db="EMBL/GenBank/DDBJ databases">
        <authorList>
            <person name="Varghese N."/>
            <person name="Submissions S."/>
        </authorList>
    </citation>
    <scope>NUCLEOTIDE SEQUENCE [LARGE SCALE GENOMIC DNA]</scope>
    <source>
        <strain evidence="3 4">DSM 22782</strain>
    </source>
</reference>
<dbReference type="EMBL" id="FTOK01000006">
    <property type="protein sequence ID" value="SIS82726.1"/>
    <property type="molecule type" value="Genomic_DNA"/>
</dbReference>
<evidence type="ECO:0000313" key="3">
    <source>
        <dbReference type="EMBL" id="SIS82726.1"/>
    </source>
</evidence>
<dbReference type="CDD" id="cd03808">
    <property type="entry name" value="GT4_CapM-like"/>
    <property type="match status" value="1"/>
</dbReference>
<comment type="caution">
    <text evidence="3">The sequence shown here is derived from an EMBL/GenBank/DDBJ whole genome shotgun (WGS) entry which is preliminary data.</text>
</comment>
<feature type="domain" description="Glycosyl transferase family 1" evidence="1">
    <location>
        <begin position="187"/>
        <end position="337"/>
    </location>
</feature>
<accession>A0ABY1KVA7</accession>
<dbReference type="PANTHER" id="PTHR12526">
    <property type="entry name" value="GLYCOSYLTRANSFERASE"/>
    <property type="match status" value="1"/>
</dbReference>
<dbReference type="SUPFAM" id="SSF53756">
    <property type="entry name" value="UDP-Glycosyltransferase/glycogen phosphorylase"/>
    <property type="match status" value="1"/>
</dbReference>
<evidence type="ECO:0000259" key="1">
    <source>
        <dbReference type="Pfam" id="PF00534"/>
    </source>
</evidence>
<dbReference type="Gene3D" id="3.40.50.2000">
    <property type="entry name" value="Glycogen Phosphorylase B"/>
    <property type="match status" value="2"/>
</dbReference>
<protein>
    <submittedName>
        <fullName evidence="3">Galacturonosyltransferase</fullName>
    </submittedName>
</protein>
<organism evidence="3 4">
    <name type="scientific">Salimicrobium salexigens</name>
    <dbReference type="NCBI Taxonomy" id="908941"/>
    <lineage>
        <taxon>Bacteria</taxon>
        <taxon>Bacillati</taxon>
        <taxon>Bacillota</taxon>
        <taxon>Bacilli</taxon>
        <taxon>Bacillales</taxon>
        <taxon>Bacillaceae</taxon>
        <taxon>Salimicrobium</taxon>
    </lineage>
</organism>